<dbReference type="Proteomes" id="UP000051298">
    <property type="component" value="Unassembled WGS sequence"/>
</dbReference>
<evidence type="ECO:0000313" key="3">
    <source>
        <dbReference type="Proteomes" id="UP000051298"/>
    </source>
</evidence>
<evidence type="ECO:0008006" key="4">
    <source>
        <dbReference type="Google" id="ProtNLM"/>
    </source>
</evidence>
<proteinExistence type="predicted"/>
<feature type="compositionally biased region" description="Acidic residues" evidence="1">
    <location>
        <begin position="105"/>
        <end position="115"/>
    </location>
</feature>
<accession>A0A0P1F1B1</accession>
<evidence type="ECO:0000313" key="2">
    <source>
        <dbReference type="EMBL" id="CUH61303.1"/>
    </source>
</evidence>
<organism evidence="2 3">
    <name type="scientific">Thalassobacter stenotrophicus</name>
    <dbReference type="NCBI Taxonomy" id="266809"/>
    <lineage>
        <taxon>Bacteria</taxon>
        <taxon>Pseudomonadati</taxon>
        <taxon>Pseudomonadota</taxon>
        <taxon>Alphaproteobacteria</taxon>
        <taxon>Rhodobacterales</taxon>
        <taxon>Roseobacteraceae</taxon>
        <taxon>Thalassobacter</taxon>
    </lineage>
</organism>
<feature type="region of interest" description="Disordered" evidence="1">
    <location>
        <begin position="77"/>
        <end position="115"/>
    </location>
</feature>
<dbReference type="AlphaFoldDB" id="A0A0P1F1B1"/>
<reference evidence="2 3" key="1">
    <citation type="submission" date="2015-09" db="EMBL/GenBank/DDBJ databases">
        <authorList>
            <consortium name="Swine Surveillance"/>
        </authorList>
    </citation>
    <scope>NUCLEOTIDE SEQUENCE [LARGE SCALE GENOMIC DNA]</scope>
    <source>
        <strain evidence="2 3">CECT 5294</strain>
    </source>
</reference>
<gene>
    <name evidence="2" type="ORF">THS5294_02607</name>
</gene>
<protein>
    <recommendedName>
        <fullName evidence="4">DUF4177 domain-containing protein</fullName>
    </recommendedName>
</protein>
<name>A0A0P1F1B1_9RHOB</name>
<evidence type="ECO:0000256" key="1">
    <source>
        <dbReference type="SAM" id="MobiDB-lite"/>
    </source>
</evidence>
<dbReference type="EMBL" id="CYRX01000031">
    <property type="protein sequence ID" value="CUH61303.1"/>
    <property type="molecule type" value="Genomic_DNA"/>
</dbReference>
<dbReference type="RefSeq" id="WP_058124076.1">
    <property type="nucleotide sequence ID" value="NZ_CYRX01000031.1"/>
</dbReference>
<sequence>MQTFEYKIVPAPRRGKSGKGIRGNEAKFANALSVVMNELGAAGWEYIRTDTLPAEERRGLLFRSTVQHTMLIFRRPKQAAAPVTHPLLARPKREETPPDTPEGADQVDEGAEPTR</sequence>